<dbReference type="AlphaFoldDB" id="A0A2W3YV11"/>
<keyword evidence="2" id="KW-1185">Reference proteome</keyword>
<gene>
    <name evidence="1" type="ORF">CI088_13200</name>
</gene>
<evidence type="ECO:0000313" key="1">
    <source>
        <dbReference type="EMBL" id="PZL71411.1"/>
    </source>
</evidence>
<dbReference type="EMBL" id="PIEU01000108">
    <property type="protein sequence ID" value="PZL71411.1"/>
    <property type="molecule type" value="Genomic_DNA"/>
</dbReference>
<dbReference type="Proteomes" id="UP000249828">
    <property type="component" value="Unassembled WGS sequence"/>
</dbReference>
<comment type="caution">
    <text evidence="1">The sequence shown here is derived from an EMBL/GenBank/DDBJ whole genome shotgun (WGS) entry which is preliminary data.</text>
</comment>
<organism evidence="1 2">
    <name type="scientific">Enterococcus plantarum</name>
    <dbReference type="NCBI Taxonomy" id="1077675"/>
    <lineage>
        <taxon>Bacteria</taxon>
        <taxon>Bacillati</taxon>
        <taxon>Bacillota</taxon>
        <taxon>Bacilli</taxon>
        <taxon>Lactobacillales</taxon>
        <taxon>Enterococcaceae</taxon>
        <taxon>Enterococcus</taxon>
    </lineage>
</organism>
<proteinExistence type="predicted"/>
<accession>A0A2W3YV11</accession>
<sequence>MQKKKNESSIDFEFPLPYFLFLYPKKIFLPVLKLALKAIQISSTSKYFLIKIDMSFFTSKKKLRFI</sequence>
<evidence type="ECO:0000313" key="2">
    <source>
        <dbReference type="Proteomes" id="UP000249828"/>
    </source>
</evidence>
<protein>
    <submittedName>
        <fullName evidence="1">Uncharacterized protein</fullName>
    </submittedName>
</protein>
<name>A0A2W3YV11_9ENTE</name>
<reference evidence="1 2" key="1">
    <citation type="submission" date="2017-11" db="EMBL/GenBank/DDBJ databases">
        <title>Draft genome sequence of Enterococcus plantarum TRW2 strain isolated from lettuce.</title>
        <authorList>
            <person name="Kim E.B."/>
            <person name="Marco M.L."/>
            <person name="Williams T.R."/>
            <person name="You I.H."/>
        </authorList>
    </citation>
    <scope>NUCLEOTIDE SEQUENCE [LARGE SCALE GENOMIC DNA]</scope>
    <source>
        <strain evidence="1 2">TRW2</strain>
    </source>
</reference>